<dbReference type="Proteomes" id="UP000092600">
    <property type="component" value="Unassembled WGS sequence"/>
</dbReference>
<name>A0A199V8X3_ANACO</name>
<protein>
    <submittedName>
        <fullName evidence="1">Uncharacterized protein</fullName>
    </submittedName>
</protein>
<dbReference type="PANTHER" id="PTHR33116:SF78">
    <property type="entry name" value="OS12G0587133 PROTEIN"/>
    <property type="match status" value="1"/>
</dbReference>
<organism evidence="1 2">
    <name type="scientific">Ananas comosus</name>
    <name type="common">Pineapple</name>
    <name type="synonym">Ananas ananas</name>
    <dbReference type="NCBI Taxonomy" id="4615"/>
    <lineage>
        <taxon>Eukaryota</taxon>
        <taxon>Viridiplantae</taxon>
        <taxon>Streptophyta</taxon>
        <taxon>Embryophyta</taxon>
        <taxon>Tracheophyta</taxon>
        <taxon>Spermatophyta</taxon>
        <taxon>Magnoliopsida</taxon>
        <taxon>Liliopsida</taxon>
        <taxon>Poales</taxon>
        <taxon>Bromeliaceae</taxon>
        <taxon>Bromelioideae</taxon>
        <taxon>Ananas</taxon>
    </lineage>
</organism>
<accession>A0A199V8X3</accession>
<gene>
    <name evidence="1" type="ORF">ACMD2_19577</name>
</gene>
<dbReference type="AlphaFoldDB" id="A0A199V8X3"/>
<reference evidence="1 2" key="1">
    <citation type="journal article" date="2016" name="DNA Res.">
        <title>The draft genome of MD-2 pineapple using hybrid error correction of long reads.</title>
        <authorList>
            <person name="Redwan R.M."/>
            <person name="Saidin A."/>
            <person name="Kumar S.V."/>
        </authorList>
    </citation>
    <scope>NUCLEOTIDE SEQUENCE [LARGE SCALE GENOMIC DNA]</scope>
    <source>
        <strain evidence="2">cv. MD2</strain>
        <tissue evidence="1">Leaf</tissue>
    </source>
</reference>
<sequence>MKVNKEKSELFYTGQVEGKARSLADLLECNVGTLPTKYLGLPLSSRAPSKADWMGVIQKIQSRIDGWRAKLLWCGEKALQLAYPEVYEMAECRIVKAKDCLGSDGWNWNQQAKLRHNDSVVIERITFYPKVDQIKFLALAVSEIAYKLKQVCECVPHT</sequence>
<proteinExistence type="predicted"/>
<evidence type="ECO:0000313" key="1">
    <source>
        <dbReference type="EMBL" id="OAY73468.1"/>
    </source>
</evidence>
<dbReference type="PANTHER" id="PTHR33116">
    <property type="entry name" value="REVERSE TRANSCRIPTASE ZINC-BINDING DOMAIN-CONTAINING PROTEIN-RELATED-RELATED"/>
    <property type="match status" value="1"/>
</dbReference>
<evidence type="ECO:0000313" key="2">
    <source>
        <dbReference type="Proteomes" id="UP000092600"/>
    </source>
</evidence>
<dbReference type="EMBL" id="LSRQ01002686">
    <property type="protein sequence ID" value="OAY73468.1"/>
    <property type="molecule type" value="Genomic_DNA"/>
</dbReference>
<comment type="caution">
    <text evidence="1">The sequence shown here is derived from an EMBL/GenBank/DDBJ whole genome shotgun (WGS) entry which is preliminary data.</text>
</comment>